<dbReference type="Gene3D" id="3.40.50.720">
    <property type="entry name" value="NAD(P)-binding Rossmann-like Domain"/>
    <property type="match status" value="1"/>
</dbReference>
<dbReference type="InterPro" id="IPR013120">
    <property type="entry name" value="FAR_NAD-bd"/>
</dbReference>
<accession>A0AAD7BN27</accession>
<dbReference type="PROSITE" id="PS50181">
    <property type="entry name" value="FBOX"/>
    <property type="match status" value="1"/>
</dbReference>
<dbReference type="PANTHER" id="PTHR44845:SF1">
    <property type="entry name" value="L-2-AMINOADIPATE REDUCTASE"/>
    <property type="match status" value="1"/>
</dbReference>
<dbReference type="InterPro" id="IPR036047">
    <property type="entry name" value="F-box-like_dom_sf"/>
</dbReference>
<evidence type="ECO:0000256" key="2">
    <source>
        <dbReference type="ARBA" id="ARBA00022553"/>
    </source>
</evidence>
<comment type="caution">
    <text evidence="5">The sequence shown here is derived from an EMBL/GenBank/DDBJ whole genome shotgun (WGS) entry which is preliminary data.</text>
</comment>
<name>A0AAD7BN27_9AGAR</name>
<dbReference type="Pfam" id="PF12937">
    <property type="entry name" value="F-box-like"/>
    <property type="match status" value="1"/>
</dbReference>
<keyword evidence="1" id="KW-0596">Phosphopantetheine</keyword>
<dbReference type="EMBL" id="JARKIF010000012">
    <property type="protein sequence ID" value="KAJ7625825.1"/>
    <property type="molecule type" value="Genomic_DNA"/>
</dbReference>
<keyword evidence="2" id="KW-0597">Phosphoprotein</keyword>
<dbReference type="AlphaFoldDB" id="A0AAD7BN27"/>
<feature type="region of interest" description="Disordered" evidence="3">
    <location>
        <begin position="435"/>
        <end position="454"/>
    </location>
</feature>
<dbReference type="InterPro" id="IPR036291">
    <property type="entry name" value="NAD(P)-bd_dom_sf"/>
</dbReference>
<evidence type="ECO:0000313" key="6">
    <source>
        <dbReference type="Proteomes" id="UP001221142"/>
    </source>
</evidence>
<gene>
    <name evidence="5" type="ORF">FB45DRAFT_868966</name>
</gene>
<evidence type="ECO:0000313" key="5">
    <source>
        <dbReference type="EMBL" id="KAJ7625825.1"/>
    </source>
</evidence>
<proteinExistence type="predicted"/>
<dbReference type="SUPFAM" id="SSF51735">
    <property type="entry name" value="NAD(P)-binding Rossmann-fold domains"/>
    <property type="match status" value="1"/>
</dbReference>
<dbReference type="SUPFAM" id="SSF81383">
    <property type="entry name" value="F-box domain"/>
    <property type="match status" value="1"/>
</dbReference>
<feature type="domain" description="F-box" evidence="4">
    <location>
        <begin position="734"/>
        <end position="770"/>
    </location>
</feature>
<organism evidence="5 6">
    <name type="scientific">Roridomyces roridus</name>
    <dbReference type="NCBI Taxonomy" id="1738132"/>
    <lineage>
        <taxon>Eukaryota</taxon>
        <taxon>Fungi</taxon>
        <taxon>Dikarya</taxon>
        <taxon>Basidiomycota</taxon>
        <taxon>Agaricomycotina</taxon>
        <taxon>Agaricomycetes</taxon>
        <taxon>Agaricomycetidae</taxon>
        <taxon>Agaricales</taxon>
        <taxon>Marasmiineae</taxon>
        <taxon>Mycenaceae</taxon>
        <taxon>Roridomyces</taxon>
    </lineage>
</organism>
<evidence type="ECO:0000256" key="1">
    <source>
        <dbReference type="ARBA" id="ARBA00022450"/>
    </source>
</evidence>
<dbReference type="Pfam" id="PF07993">
    <property type="entry name" value="NAD_binding_4"/>
    <property type="match status" value="1"/>
</dbReference>
<keyword evidence="6" id="KW-1185">Reference proteome</keyword>
<dbReference type="Proteomes" id="UP001221142">
    <property type="component" value="Unassembled WGS sequence"/>
</dbReference>
<reference evidence="5" key="1">
    <citation type="submission" date="2023-03" db="EMBL/GenBank/DDBJ databases">
        <title>Massive genome expansion in bonnet fungi (Mycena s.s.) driven by repeated elements and novel gene families across ecological guilds.</title>
        <authorList>
            <consortium name="Lawrence Berkeley National Laboratory"/>
            <person name="Harder C.B."/>
            <person name="Miyauchi S."/>
            <person name="Viragh M."/>
            <person name="Kuo A."/>
            <person name="Thoen E."/>
            <person name="Andreopoulos B."/>
            <person name="Lu D."/>
            <person name="Skrede I."/>
            <person name="Drula E."/>
            <person name="Henrissat B."/>
            <person name="Morin E."/>
            <person name="Kohler A."/>
            <person name="Barry K."/>
            <person name="LaButti K."/>
            <person name="Morin E."/>
            <person name="Salamov A."/>
            <person name="Lipzen A."/>
            <person name="Mereny Z."/>
            <person name="Hegedus B."/>
            <person name="Baldrian P."/>
            <person name="Stursova M."/>
            <person name="Weitz H."/>
            <person name="Taylor A."/>
            <person name="Grigoriev I.V."/>
            <person name="Nagy L.G."/>
            <person name="Martin F."/>
            <person name="Kauserud H."/>
        </authorList>
    </citation>
    <scope>NUCLEOTIDE SEQUENCE</scope>
    <source>
        <strain evidence="5">9284</strain>
    </source>
</reference>
<dbReference type="CDD" id="cd09917">
    <property type="entry name" value="F-box_SF"/>
    <property type="match status" value="1"/>
</dbReference>
<evidence type="ECO:0000256" key="3">
    <source>
        <dbReference type="SAM" id="MobiDB-lite"/>
    </source>
</evidence>
<dbReference type="PANTHER" id="PTHR44845">
    <property type="entry name" value="CARRIER DOMAIN-CONTAINING PROTEIN"/>
    <property type="match status" value="1"/>
</dbReference>
<sequence length="1090" mass="121438">MSSRHPAIGSYEAGVLIQEHKEAIEAMISKYSAGLEAPIQRATTTSSSADCVVLLTGTTGALGSHLLAMLLSSASVRRVYALNREGSKPLAERQADAFIDRGLDTRLLDSEKLVFLVGDTTQNDLSVPVEVRAQLSNNLSVVIHNAWDMNWNKKLSSFEPHIKGTRNLIDLARSSSNASSIRFFFTSSVTSAQGWDRSRGPLPEELQLDASVAVGIFGGYGEGKYVAERILAVSGLNATLFRIGQISGSESSGAWAPTDWIPIVVKSSIELGAFPSDPSRLCDWLSPEAVSSTIVDAALSAKHPPFVVNLVHPRPVPWDLLMGSIAAMAQLPMRLNTLLLEQTQPLPVLKLLNFLTAAMDAQWHVDCSTANAEEMSEVIRSLKPLDADDARRSFKAFLCPYSIAPFLDIDDTSNAITAFCSALITNPTRAAAQVESQGHIPVRPTGPGAETPESTRRCEMWLSDKEVLYSGIVVQFLTRHPTITHLSVWWDRYRRTHPTPISLPNLRYLEAPSYLCSSFVCPALRAVRLFLSNPIEKLDEDVLALHALIKPDGPFITTHDFLGGFLEQQVDCIPILESLSKQLAHRITRLSLRVTDLEVVVSFCDLLGSFNKVAYLGMICRMGVWPTQTPILLEKAWNIVQRTGPKNLEACWIGRVSDSSWFLKVQYEHRYPRRDELAYLHPWASVRTAGYGSEWWKLPKPMSLQLYSIYVQSLSNFLFWTAMVLTRRQRKALSEITRLLPNELLLEIIQNVEETDLVSLCRVSKLFHSLTLPFLNRSVVIELDVPATLVAFCSALVAHPTRGVAVRSLTVKHKSRPGALAREMLSLIHAMKLMTLLEELHLFFPDSSPMAQRLSHLTFPRLLTCEISIQDRYASDCDMVADFVARHPSITHLSLRTSQSPSSSNPISLPNLQRLEAQSPIFTHITCPNQPAMRVFWLHRDVHKTDGIRDTVVAFNALTNPDAPFVSFHDLHDVCEMGCVDVLDSLSDHMPHTKSLCLRVYSIDTIKFVSARLPRFPKLQHLALACDDDELLLSAKVKKCLNVIQKNTDIMDTLQACRIGNTAWKREAGKWVAYPVDEFQMQAGFSVFPL</sequence>
<evidence type="ECO:0000259" key="4">
    <source>
        <dbReference type="PROSITE" id="PS50181"/>
    </source>
</evidence>
<dbReference type="InterPro" id="IPR001810">
    <property type="entry name" value="F-box_dom"/>
</dbReference>
<protein>
    <submittedName>
        <fullName evidence="5">Male sterility protein-domain-containing protein</fullName>
    </submittedName>
</protein>